<feature type="compositionally biased region" description="Basic and acidic residues" evidence="1">
    <location>
        <begin position="300"/>
        <end position="317"/>
    </location>
</feature>
<feature type="chain" id="PRO_5041900957" evidence="3">
    <location>
        <begin position="21"/>
        <end position="334"/>
    </location>
</feature>
<feature type="compositionally biased region" description="Polar residues" evidence="1">
    <location>
        <begin position="122"/>
        <end position="156"/>
    </location>
</feature>
<feature type="region of interest" description="Disordered" evidence="1">
    <location>
        <begin position="300"/>
        <end position="334"/>
    </location>
</feature>
<sequence length="334" mass="35186">MRHSLFALLTVLTQVTLSVAIRGHGGHGGFGGLPGGFSPHSFSFGGPPTSTASTRTALTTSIRATSTETSTVVPTTSTRPTVQPEPTTKSTNPANPFHNVIQVSSASRASSTFLSAFPSNPSFTSTLRTSSQTFSTGTDLLPDTTPSRGASTSPETSGAPVPVSATKKTNKALLAAILVPSVIAALVAGALIIVVRRRRNSREDKRWEGSRVPELETRSSLWSFVMPSKDVRPRVSRDPSTYAGDGDWNRSDAQLRGAAPMGEKDRYSVAESVAESNDHAWEASHSDPGHVSAFTRAFHSESPMHDEPALAESRRATVVDPADETLAGPVGPVA</sequence>
<comment type="caution">
    <text evidence="4">The sequence shown here is derived from an EMBL/GenBank/DDBJ whole genome shotgun (WGS) entry which is preliminary data.</text>
</comment>
<evidence type="ECO:0000313" key="4">
    <source>
        <dbReference type="EMBL" id="KAJ7097260.1"/>
    </source>
</evidence>
<feature type="compositionally biased region" description="Polar residues" evidence="1">
    <location>
        <begin position="85"/>
        <end position="94"/>
    </location>
</feature>
<dbReference type="AlphaFoldDB" id="A0AAD6XW84"/>
<feature type="compositionally biased region" description="Low complexity" evidence="1">
    <location>
        <begin position="65"/>
        <end position="84"/>
    </location>
</feature>
<evidence type="ECO:0000256" key="2">
    <source>
        <dbReference type="SAM" id="Phobius"/>
    </source>
</evidence>
<reference evidence="4" key="1">
    <citation type="submission" date="2023-03" db="EMBL/GenBank/DDBJ databases">
        <title>Massive genome expansion in bonnet fungi (Mycena s.s.) driven by repeated elements and novel gene families across ecological guilds.</title>
        <authorList>
            <consortium name="Lawrence Berkeley National Laboratory"/>
            <person name="Harder C.B."/>
            <person name="Miyauchi S."/>
            <person name="Viragh M."/>
            <person name="Kuo A."/>
            <person name="Thoen E."/>
            <person name="Andreopoulos B."/>
            <person name="Lu D."/>
            <person name="Skrede I."/>
            <person name="Drula E."/>
            <person name="Henrissat B."/>
            <person name="Morin E."/>
            <person name="Kohler A."/>
            <person name="Barry K."/>
            <person name="LaButti K."/>
            <person name="Morin E."/>
            <person name="Salamov A."/>
            <person name="Lipzen A."/>
            <person name="Mereny Z."/>
            <person name="Hegedus B."/>
            <person name="Baldrian P."/>
            <person name="Stursova M."/>
            <person name="Weitz H."/>
            <person name="Taylor A."/>
            <person name="Grigoriev I.V."/>
            <person name="Nagy L.G."/>
            <person name="Martin F."/>
            <person name="Kauserud H."/>
        </authorList>
    </citation>
    <scope>NUCLEOTIDE SEQUENCE</scope>
    <source>
        <strain evidence="4">CBHHK173m</strain>
    </source>
</reference>
<feature type="signal peptide" evidence="3">
    <location>
        <begin position="1"/>
        <end position="20"/>
    </location>
</feature>
<feature type="region of interest" description="Disordered" evidence="1">
    <location>
        <begin position="232"/>
        <end position="264"/>
    </location>
</feature>
<keyword evidence="3" id="KW-0732">Signal</keyword>
<evidence type="ECO:0000256" key="3">
    <source>
        <dbReference type="SAM" id="SignalP"/>
    </source>
</evidence>
<accession>A0AAD6XW84</accession>
<proteinExistence type="predicted"/>
<keyword evidence="5" id="KW-1185">Reference proteome</keyword>
<keyword evidence="2" id="KW-1133">Transmembrane helix</keyword>
<name>A0AAD6XW84_9AGAR</name>
<gene>
    <name evidence="4" type="ORF">B0H15DRAFT_945910</name>
</gene>
<dbReference type="Proteomes" id="UP001222325">
    <property type="component" value="Unassembled WGS sequence"/>
</dbReference>
<feature type="region of interest" description="Disordered" evidence="1">
    <location>
        <begin position="122"/>
        <end position="163"/>
    </location>
</feature>
<keyword evidence="2" id="KW-0472">Membrane</keyword>
<keyword evidence="2" id="KW-0812">Transmembrane</keyword>
<feature type="region of interest" description="Disordered" evidence="1">
    <location>
        <begin position="65"/>
        <end position="96"/>
    </location>
</feature>
<dbReference type="EMBL" id="JARJCN010000010">
    <property type="protein sequence ID" value="KAJ7097260.1"/>
    <property type="molecule type" value="Genomic_DNA"/>
</dbReference>
<organism evidence="4 5">
    <name type="scientific">Mycena belliarum</name>
    <dbReference type="NCBI Taxonomy" id="1033014"/>
    <lineage>
        <taxon>Eukaryota</taxon>
        <taxon>Fungi</taxon>
        <taxon>Dikarya</taxon>
        <taxon>Basidiomycota</taxon>
        <taxon>Agaricomycotina</taxon>
        <taxon>Agaricomycetes</taxon>
        <taxon>Agaricomycetidae</taxon>
        <taxon>Agaricales</taxon>
        <taxon>Marasmiineae</taxon>
        <taxon>Mycenaceae</taxon>
        <taxon>Mycena</taxon>
    </lineage>
</organism>
<protein>
    <submittedName>
        <fullName evidence="4">Uncharacterized protein</fullName>
    </submittedName>
</protein>
<feature type="transmembrane region" description="Helical" evidence="2">
    <location>
        <begin position="172"/>
        <end position="195"/>
    </location>
</feature>
<evidence type="ECO:0000313" key="5">
    <source>
        <dbReference type="Proteomes" id="UP001222325"/>
    </source>
</evidence>
<evidence type="ECO:0000256" key="1">
    <source>
        <dbReference type="SAM" id="MobiDB-lite"/>
    </source>
</evidence>